<feature type="binding site" evidence="2">
    <location>
        <position position="101"/>
    </location>
    <ligand>
        <name>CoA</name>
        <dbReference type="ChEBI" id="CHEBI:57287"/>
    </ligand>
</feature>
<dbReference type="InterPro" id="IPR041354">
    <property type="entry name" value="4PPT_N"/>
</dbReference>
<dbReference type="PANTHER" id="PTHR38096">
    <property type="entry name" value="ENTEROBACTIN SYNTHASE COMPONENT D"/>
    <property type="match status" value="1"/>
</dbReference>
<organism evidence="7 8">
    <name type="scientific">Streptomyces zhaozhouensis</name>
    <dbReference type="NCBI Taxonomy" id="1300267"/>
    <lineage>
        <taxon>Bacteria</taxon>
        <taxon>Bacillati</taxon>
        <taxon>Actinomycetota</taxon>
        <taxon>Actinomycetes</taxon>
        <taxon>Kitasatosporales</taxon>
        <taxon>Streptomycetaceae</taxon>
        <taxon>Streptomyces</taxon>
    </lineage>
</organism>
<dbReference type="EMBL" id="OCNE01000019">
    <property type="protein sequence ID" value="SOD64790.1"/>
    <property type="molecule type" value="Genomic_DNA"/>
</dbReference>
<dbReference type="SUPFAM" id="SSF56214">
    <property type="entry name" value="4'-phosphopantetheinyl transferase"/>
    <property type="match status" value="1"/>
</dbReference>
<dbReference type="PANTHER" id="PTHR38096:SF1">
    <property type="entry name" value="ENTEROBACTIN SYNTHASE COMPONENT D"/>
    <property type="match status" value="1"/>
</dbReference>
<dbReference type="GO" id="GO:0000287">
    <property type="term" value="F:magnesium ion binding"/>
    <property type="evidence" value="ECO:0007669"/>
    <property type="project" value="InterPro"/>
</dbReference>
<proteinExistence type="predicted"/>
<dbReference type="Pfam" id="PF17837">
    <property type="entry name" value="4PPT_N"/>
    <property type="match status" value="1"/>
</dbReference>
<feature type="binding site" evidence="3">
    <location>
        <position position="102"/>
    </location>
    <ligand>
        <name>Mg(2+)</name>
        <dbReference type="ChEBI" id="CHEBI:18420"/>
    </ligand>
</feature>
<feature type="binding site" evidence="2">
    <location>
        <position position="161"/>
    </location>
    <ligand>
        <name>CoA</name>
        <dbReference type="ChEBI" id="CHEBI:57287"/>
    </ligand>
</feature>
<dbReference type="GO" id="GO:0009239">
    <property type="term" value="P:enterobactin biosynthetic process"/>
    <property type="evidence" value="ECO:0007669"/>
    <property type="project" value="InterPro"/>
</dbReference>
<dbReference type="AlphaFoldDB" id="A0A286E1M3"/>
<evidence type="ECO:0000256" key="2">
    <source>
        <dbReference type="PIRSR" id="PIRSR603542-1"/>
    </source>
</evidence>
<evidence type="ECO:0000259" key="5">
    <source>
        <dbReference type="Pfam" id="PF01648"/>
    </source>
</evidence>
<feature type="domain" description="4'-phosphopantetheinyl transferase" evidence="5">
    <location>
        <begin position="97"/>
        <end position="176"/>
    </location>
</feature>
<evidence type="ECO:0000313" key="7">
    <source>
        <dbReference type="EMBL" id="SOD64790.1"/>
    </source>
</evidence>
<keyword evidence="1 7" id="KW-0808">Transferase</keyword>
<sequence>MPPPLAVVESFGDPEQPPPLFPEEERAIARAVDGRRREFTTVRHCARQALAALGGPAVPLLPGERGAPGWPDGFLGSMTHCRGYRAAAVARVGEVVGVGIDAEPDEPLRDREVLRLIALPEEREMLARLDATHPGVSWERLLFSAKESVYKVWFPLTRKWLDFEEARLVIDPEGRTFEAELLVPGPVVDGAKIQNFSGRWTSGKGLLVTSISLFPGLPE</sequence>
<keyword evidence="3" id="KW-0460">Magnesium</keyword>
<evidence type="ECO:0000256" key="1">
    <source>
        <dbReference type="ARBA" id="ARBA00022679"/>
    </source>
</evidence>
<feature type="binding site" evidence="2">
    <location>
        <position position="147"/>
    </location>
    <ligand>
        <name>CoA</name>
        <dbReference type="ChEBI" id="CHEBI:57287"/>
    </ligand>
</feature>
<accession>A0A286E1M3</accession>
<dbReference type="GO" id="GO:0005886">
    <property type="term" value="C:plasma membrane"/>
    <property type="evidence" value="ECO:0007669"/>
    <property type="project" value="TreeGrafter"/>
</dbReference>
<dbReference type="Pfam" id="PF01648">
    <property type="entry name" value="ACPS"/>
    <property type="match status" value="1"/>
</dbReference>
<feature type="binding site" evidence="3">
    <location>
        <position position="101"/>
    </location>
    <ligand>
        <name>Mg(2+)</name>
        <dbReference type="ChEBI" id="CHEBI:18420"/>
    </ligand>
</feature>
<feature type="binding site" evidence="2">
    <location>
        <position position="151"/>
    </location>
    <ligand>
        <name>CoA</name>
        <dbReference type="ChEBI" id="CHEBI:57287"/>
    </ligand>
</feature>
<dbReference type="GO" id="GO:0009366">
    <property type="term" value="C:enterobactin synthetase complex"/>
    <property type="evidence" value="ECO:0007669"/>
    <property type="project" value="InterPro"/>
</dbReference>
<dbReference type="InterPro" id="IPR003542">
    <property type="entry name" value="Enbac_synth_compD-like"/>
</dbReference>
<dbReference type="InterPro" id="IPR008278">
    <property type="entry name" value="4-PPantetheinyl_Trfase_dom"/>
</dbReference>
<evidence type="ECO:0000259" key="6">
    <source>
        <dbReference type="Pfam" id="PF17837"/>
    </source>
</evidence>
<feature type="domain" description="4'-phosphopantetheinyl transferase N-terminal" evidence="6">
    <location>
        <begin position="23"/>
        <end position="90"/>
    </location>
</feature>
<evidence type="ECO:0000313" key="8">
    <source>
        <dbReference type="Proteomes" id="UP000219072"/>
    </source>
</evidence>
<protein>
    <submittedName>
        <fullName evidence="7">4'-phosphopantetheinyl transferase EntD (Siderophore biosynthesis)</fullName>
    </submittedName>
</protein>
<reference evidence="7 8" key="1">
    <citation type="submission" date="2017-09" db="EMBL/GenBank/DDBJ databases">
        <authorList>
            <person name="Ehlers B."/>
            <person name="Leendertz F.H."/>
        </authorList>
    </citation>
    <scope>NUCLEOTIDE SEQUENCE [LARGE SCALE GENOMIC DNA]</scope>
    <source>
        <strain evidence="7 8">CGMCC 4.7095</strain>
    </source>
</reference>
<dbReference type="PRINTS" id="PR01399">
    <property type="entry name" value="ENTSNTHTASED"/>
</dbReference>
<dbReference type="InterPro" id="IPR037143">
    <property type="entry name" value="4-PPantetheinyl_Trfase_dom_sf"/>
</dbReference>
<keyword evidence="8" id="KW-1185">Reference proteome</keyword>
<name>A0A286E1M3_9ACTN</name>
<feature type="binding site" evidence="3">
    <location>
        <position position="103"/>
    </location>
    <ligand>
        <name>Mg(2+)</name>
        <dbReference type="ChEBI" id="CHEBI:18420"/>
    </ligand>
</feature>
<feature type="binding site" evidence="2">
    <location>
        <position position="35"/>
    </location>
    <ligand>
        <name>CoA</name>
        <dbReference type="ChEBI" id="CHEBI:57287"/>
    </ligand>
</feature>
<evidence type="ECO:0000256" key="4">
    <source>
        <dbReference type="SAM" id="MobiDB-lite"/>
    </source>
</evidence>
<feature type="binding site" evidence="2">
    <location>
        <begin position="79"/>
        <end position="80"/>
    </location>
    <ligand>
        <name>CoA</name>
        <dbReference type="ChEBI" id="CHEBI:57287"/>
    </ligand>
</feature>
<comment type="cofactor">
    <cofactor evidence="3">
        <name>Mg(2+)</name>
        <dbReference type="ChEBI" id="CHEBI:18420"/>
    </cofactor>
</comment>
<dbReference type="GO" id="GO:0008897">
    <property type="term" value="F:holo-[acyl-carrier-protein] synthase activity"/>
    <property type="evidence" value="ECO:0007669"/>
    <property type="project" value="InterPro"/>
</dbReference>
<dbReference type="Proteomes" id="UP000219072">
    <property type="component" value="Unassembled WGS sequence"/>
</dbReference>
<gene>
    <name evidence="7" type="ORF">SAMN06297387_11983</name>
</gene>
<feature type="region of interest" description="Disordered" evidence="4">
    <location>
        <begin position="1"/>
        <end position="20"/>
    </location>
</feature>
<feature type="binding site" evidence="2">
    <location>
        <position position="43"/>
    </location>
    <ligand>
        <name>CoA</name>
        <dbReference type="ChEBI" id="CHEBI:57287"/>
    </ligand>
</feature>
<keyword evidence="3" id="KW-0479">Metal-binding</keyword>
<evidence type="ECO:0000256" key="3">
    <source>
        <dbReference type="PIRSR" id="PIRSR603542-2"/>
    </source>
</evidence>